<dbReference type="AlphaFoldDB" id="A0A9Q4PVS0"/>
<dbReference type="EMBL" id="JAKELO010000002">
    <property type="protein sequence ID" value="MDE4908320.1"/>
    <property type="molecule type" value="Genomic_DNA"/>
</dbReference>
<dbReference type="RefSeq" id="WP_274924952.1">
    <property type="nucleotide sequence ID" value="NZ_JAKELO010000002.1"/>
</dbReference>
<name>A0A9Q4PVS0_9EURY</name>
<dbReference type="InterPro" id="IPR029032">
    <property type="entry name" value="AhpD-like"/>
</dbReference>
<organism evidence="2 3">
    <name type="scientific">Methanogenium marinum</name>
    <dbReference type="NCBI Taxonomy" id="348610"/>
    <lineage>
        <taxon>Archaea</taxon>
        <taxon>Methanobacteriati</taxon>
        <taxon>Methanobacteriota</taxon>
        <taxon>Stenosarchaea group</taxon>
        <taxon>Methanomicrobia</taxon>
        <taxon>Methanomicrobiales</taxon>
        <taxon>Methanomicrobiaceae</taxon>
        <taxon>Methanogenium</taxon>
    </lineage>
</organism>
<protein>
    <submittedName>
        <fullName evidence="2">Carboxymuconolactone decarboxylase family protein</fullName>
    </submittedName>
</protein>
<dbReference type="SUPFAM" id="SSF69118">
    <property type="entry name" value="AhpD-like"/>
    <property type="match status" value="1"/>
</dbReference>
<accession>A0A9Q4PVS0</accession>
<dbReference type="Gene3D" id="1.20.1290.10">
    <property type="entry name" value="AhpD-like"/>
    <property type="match status" value="1"/>
</dbReference>
<comment type="caution">
    <text evidence="2">The sequence shown here is derived from an EMBL/GenBank/DDBJ whole genome shotgun (WGS) entry which is preliminary data.</text>
</comment>
<sequence length="114" mass="12699">MDAQLKELEEDIGKVPLIVKKWADEDPALKDWVVSMDKLIWKDGKLSKQTKKIIAICVAAALRDQHAVRAQAAGASNLGVNFEEVEEALRVTFLLAGMPAYTYGRTAIEDLMKR</sequence>
<evidence type="ECO:0000259" key="1">
    <source>
        <dbReference type="Pfam" id="PF02627"/>
    </source>
</evidence>
<dbReference type="PANTHER" id="PTHR33930:SF2">
    <property type="entry name" value="BLR3452 PROTEIN"/>
    <property type="match status" value="1"/>
</dbReference>
<evidence type="ECO:0000313" key="3">
    <source>
        <dbReference type="Proteomes" id="UP001143747"/>
    </source>
</evidence>
<keyword evidence="3" id="KW-1185">Reference proteome</keyword>
<dbReference type="GO" id="GO:0051920">
    <property type="term" value="F:peroxiredoxin activity"/>
    <property type="evidence" value="ECO:0007669"/>
    <property type="project" value="InterPro"/>
</dbReference>
<dbReference type="Proteomes" id="UP001143747">
    <property type="component" value="Unassembled WGS sequence"/>
</dbReference>
<evidence type="ECO:0000313" key="2">
    <source>
        <dbReference type="EMBL" id="MDE4908320.1"/>
    </source>
</evidence>
<dbReference type="PANTHER" id="PTHR33930">
    <property type="entry name" value="ALKYL HYDROPEROXIDE REDUCTASE AHPD"/>
    <property type="match status" value="1"/>
</dbReference>
<dbReference type="InterPro" id="IPR003779">
    <property type="entry name" value="CMD-like"/>
</dbReference>
<proteinExistence type="predicted"/>
<dbReference type="Pfam" id="PF02627">
    <property type="entry name" value="CMD"/>
    <property type="match status" value="1"/>
</dbReference>
<gene>
    <name evidence="2" type="ORF">L0665_06815</name>
</gene>
<feature type="domain" description="Carboxymuconolactone decarboxylase-like" evidence="1">
    <location>
        <begin position="27"/>
        <end position="109"/>
    </location>
</feature>
<reference evidence="2" key="1">
    <citation type="submission" date="2022-01" db="EMBL/GenBank/DDBJ databases">
        <title>Draft genome of Methanogenium marinum DSM 15558.</title>
        <authorList>
            <person name="Chen S.-C."/>
            <person name="You Y.-T."/>
        </authorList>
    </citation>
    <scope>NUCLEOTIDE SEQUENCE</scope>
    <source>
        <strain evidence="2">DSM 15558</strain>
    </source>
</reference>